<evidence type="ECO:0000313" key="4">
    <source>
        <dbReference type="Proteomes" id="UP000465302"/>
    </source>
</evidence>
<proteinExistence type="predicted"/>
<dbReference type="AlphaFoldDB" id="A0A2A7MMY9"/>
<dbReference type="EMBL" id="BLKS01000001">
    <property type="protein sequence ID" value="GFG50123.1"/>
    <property type="molecule type" value="Genomic_DNA"/>
</dbReference>
<reference evidence="1 4" key="2">
    <citation type="journal article" date="2019" name="Emerg. Microbes Infect.">
        <title>Comprehensive subspecies identification of 175 nontuberculous mycobacteria species based on 7547 genomic profiles.</title>
        <authorList>
            <person name="Matsumoto Y."/>
            <person name="Kinjo T."/>
            <person name="Motooka D."/>
            <person name="Nabeya D."/>
            <person name="Jung N."/>
            <person name="Uechi K."/>
            <person name="Horii T."/>
            <person name="Iida T."/>
            <person name="Fujita J."/>
            <person name="Nakamura S."/>
        </authorList>
    </citation>
    <scope>NUCLEOTIDE SEQUENCE [LARGE SCALE GENOMIC DNA]</scope>
    <source>
        <strain evidence="1 4">JCM 6377</strain>
    </source>
</reference>
<reference evidence="2 3" key="1">
    <citation type="submission" date="2017-10" db="EMBL/GenBank/DDBJ databases">
        <title>The new phylogeny of genus Mycobacterium.</title>
        <authorList>
            <person name="Tortoli E."/>
            <person name="Trovato A."/>
            <person name="Cirillo D.M."/>
        </authorList>
    </citation>
    <scope>NUCLEOTIDE SEQUENCE [LARGE SCALE GENOMIC DNA]</scope>
    <source>
        <strain evidence="2 3">CCUG37673</strain>
    </source>
</reference>
<accession>A0A2A7MMY9</accession>
<keyword evidence="3" id="KW-1185">Reference proteome</keyword>
<name>A0A2A7MMY9_MYCAG</name>
<dbReference type="Proteomes" id="UP000220914">
    <property type="component" value="Unassembled WGS sequence"/>
</dbReference>
<sequence length="66" mass="7241">MLGIPNRWASARGFASQPFFIAAEFPIATYPTTNFTDIDSIESENGSICTSHDYSAITGRLRALEL</sequence>
<dbReference type="EMBL" id="PDCP01000199">
    <property type="protein sequence ID" value="PEG32910.1"/>
    <property type="molecule type" value="Genomic_DNA"/>
</dbReference>
<organism evidence="2 3">
    <name type="scientific">Mycolicibacterium agri</name>
    <name type="common">Mycobacterium agri</name>
    <dbReference type="NCBI Taxonomy" id="36811"/>
    <lineage>
        <taxon>Bacteria</taxon>
        <taxon>Bacillati</taxon>
        <taxon>Actinomycetota</taxon>
        <taxon>Actinomycetes</taxon>
        <taxon>Mycobacteriales</taxon>
        <taxon>Mycobacteriaceae</taxon>
        <taxon>Mycolicibacterium</taxon>
    </lineage>
</organism>
<evidence type="ECO:0000313" key="2">
    <source>
        <dbReference type="EMBL" id="PEG32910.1"/>
    </source>
</evidence>
<dbReference type="Proteomes" id="UP000465302">
    <property type="component" value="Unassembled WGS sequence"/>
</dbReference>
<evidence type="ECO:0000313" key="1">
    <source>
        <dbReference type="EMBL" id="GFG50123.1"/>
    </source>
</evidence>
<reference evidence="1" key="3">
    <citation type="submission" date="2020-02" db="EMBL/GenBank/DDBJ databases">
        <authorList>
            <person name="Matsumoto Y."/>
            <person name="Motooka D."/>
            <person name="Nakamura S."/>
        </authorList>
    </citation>
    <scope>NUCLEOTIDE SEQUENCE</scope>
    <source>
        <strain evidence="1">JCM 6377</strain>
    </source>
</reference>
<comment type="caution">
    <text evidence="2">The sequence shown here is derived from an EMBL/GenBank/DDBJ whole genome shotgun (WGS) entry which is preliminary data.</text>
</comment>
<gene>
    <name evidence="2" type="ORF">CQY20_33720</name>
    <name evidence="1" type="ORF">MAGR_15640</name>
</gene>
<protein>
    <submittedName>
        <fullName evidence="2">Uncharacterized protein</fullName>
    </submittedName>
</protein>
<evidence type="ECO:0000313" key="3">
    <source>
        <dbReference type="Proteomes" id="UP000220914"/>
    </source>
</evidence>